<evidence type="ECO:0000313" key="1">
    <source>
        <dbReference type="EMBL" id="TDW96541.1"/>
    </source>
</evidence>
<gene>
    <name evidence="1" type="ORF">EDB95_4372</name>
</gene>
<protein>
    <submittedName>
        <fullName evidence="1">Uncharacterized protein</fullName>
    </submittedName>
</protein>
<sequence>MKHHFNLLLGLSVLILTAGCSKNPLTSSVGLTKGAKAGFVSNADWQAPSATGRVIRYDIGDGHGSDCLFTYDIGNGHVTLTQVSGTNSTTIYSGTGIPTLNAGTISVSQYNTDCTDNFNELGGVHIIPYDAIGNGHEDHLLLYIPGRGILYLLQYNGNGEWEEDWHSTTGIGGYDLAGATKTDKIIAYDYGSGYKNALICYRPGNGYCWVIENTNVVTAPIWTAVVKGSSGIGGFDLKGTSDQIIAEDYNPGAMDLVCYRPGYGYLWYLTHSANSTNFTATYTTRSGFNNFNFEDYQDRVFASNISGSTAANADNTLFCYRPGGGNVTVVDAVSGNTVSGGAPPGGFYYYPFSYNPYGSPYTYIGDHMLNFAGNGYGNSSLLCYSNGGGSSQVYEYSPQTQNYTQVY</sequence>
<dbReference type="Proteomes" id="UP000294498">
    <property type="component" value="Unassembled WGS sequence"/>
</dbReference>
<dbReference type="AlphaFoldDB" id="A0A4R8DFZ9"/>
<reference evidence="1 2" key="1">
    <citation type="submission" date="2019-03" db="EMBL/GenBank/DDBJ databases">
        <title>Genomic Encyclopedia of Type Strains, Phase IV (KMG-IV): sequencing the most valuable type-strain genomes for metagenomic binning, comparative biology and taxonomic classification.</title>
        <authorList>
            <person name="Goeker M."/>
        </authorList>
    </citation>
    <scope>NUCLEOTIDE SEQUENCE [LARGE SCALE GENOMIC DNA]</scope>
    <source>
        <strain evidence="1 2">DSM 100059</strain>
    </source>
</reference>
<evidence type="ECO:0000313" key="2">
    <source>
        <dbReference type="Proteomes" id="UP000294498"/>
    </source>
</evidence>
<name>A0A4R8DFZ9_9BACT</name>
<organism evidence="1 2">
    <name type="scientific">Dinghuibacter silviterrae</name>
    <dbReference type="NCBI Taxonomy" id="1539049"/>
    <lineage>
        <taxon>Bacteria</taxon>
        <taxon>Pseudomonadati</taxon>
        <taxon>Bacteroidota</taxon>
        <taxon>Chitinophagia</taxon>
        <taxon>Chitinophagales</taxon>
        <taxon>Chitinophagaceae</taxon>
        <taxon>Dinghuibacter</taxon>
    </lineage>
</organism>
<dbReference type="EMBL" id="SODV01000002">
    <property type="protein sequence ID" value="TDW96541.1"/>
    <property type="molecule type" value="Genomic_DNA"/>
</dbReference>
<dbReference type="PROSITE" id="PS51257">
    <property type="entry name" value="PROKAR_LIPOPROTEIN"/>
    <property type="match status" value="1"/>
</dbReference>
<dbReference type="RefSeq" id="WP_133997157.1">
    <property type="nucleotide sequence ID" value="NZ_SODV01000002.1"/>
</dbReference>
<comment type="caution">
    <text evidence="1">The sequence shown here is derived from an EMBL/GenBank/DDBJ whole genome shotgun (WGS) entry which is preliminary data.</text>
</comment>
<keyword evidence="2" id="KW-1185">Reference proteome</keyword>
<proteinExistence type="predicted"/>
<dbReference type="OrthoDB" id="9815928at2"/>
<accession>A0A4R8DFZ9</accession>